<keyword evidence="3" id="KW-1185">Reference proteome</keyword>
<gene>
    <name evidence="2" type="ORF">CJ014_00695</name>
</gene>
<proteinExistence type="predicted"/>
<reference evidence="2 3" key="1">
    <citation type="submission" date="2017-08" db="EMBL/GenBank/DDBJ databases">
        <title>Pleomorphomonas carboxidotrophicus sp. nov., a new mesophilic hydrogenogenic carboxidotroph.</title>
        <authorList>
            <person name="Esquivel-Elizondo S."/>
            <person name="Krajmalnik-Brown R."/>
            <person name="Maldonado J."/>
        </authorList>
    </citation>
    <scope>NUCLEOTIDE SEQUENCE [LARGE SCALE GENOMIC DNA]</scope>
    <source>
        <strain evidence="2 3">SVCO-16</strain>
    </source>
</reference>
<evidence type="ECO:0000313" key="3">
    <source>
        <dbReference type="Proteomes" id="UP000231070"/>
    </source>
</evidence>
<dbReference type="PANTHER" id="PTHR37844">
    <property type="entry name" value="SER/THR PROTEIN PHOSPHATASE SUPERFAMILY (AFU_ORTHOLOGUE AFUA_1G14840)"/>
    <property type="match status" value="1"/>
</dbReference>
<dbReference type="InterPro" id="IPR029052">
    <property type="entry name" value="Metallo-depent_PP-like"/>
</dbReference>
<feature type="domain" description="Calcineurin-like phosphoesterase" evidence="1">
    <location>
        <begin position="6"/>
        <end position="265"/>
    </location>
</feature>
<dbReference type="AlphaFoldDB" id="A0A2G9X171"/>
<organism evidence="2 3">
    <name type="scientific">Pleomorphomonas carboxyditropha</name>
    <dbReference type="NCBI Taxonomy" id="2023338"/>
    <lineage>
        <taxon>Bacteria</taxon>
        <taxon>Pseudomonadati</taxon>
        <taxon>Pseudomonadota</taxon>
        <taxon>Alphaproteobacteria</taxon>
        <taxon>Hyphomicrobiales</taxon>
        <taxon>Pleomorphomonadaceae</taxon>
        <taxon>Pleomorphomonas</taxon>
    </lineage>
</organism>
<dbReference type="Proteomes" id="UP000231070">
    <property type="component" value="Unassembled WGS sequence"/>
</dbReference>
<dbReference type="RefSeq" id="WP_100078598.1">
    <property type="nucleotide sequence ID" value="NZ_NQVN01000001.1"/>
</dbReference>
<sequence length="300" mass="33760">MTNTGIRIAVMSDLHNEFERTRGPDQPSGAWLELLRRRRREPGHPVVGPWLGDLRGECDVVVLAGDTDVGTRHVHAYADAVSRYVGAPVVVVMGNHECYDRSDILDFQREMRELSDASAGRVRFLENRSTEIEVRGRFVQVLGATLWTDFELLGETEGTITRSMYEANSTMTDYRRIRYGGEALNPEITRQLHSVSRAWLAYEIARVRANDPDSAIVVATHHAPTPDAIRPSSSGEWISAAYASDMRAEIESWRPDLWCWGHAHYGVDDDLGTTRLISNPRGYVGIEPSVDRFRPVVVEL</sequence>
<dbReference type="InterPro" id="IPR004843">
    <property type="entry name" value="Calcineurin-like_PHP"/>
</dbReference>
<dbReference type="EMBL" id="NQVN01000001">
    <property type="protein sequence ID" value="PIP00654.1"/>
    <property type="molecule type" value="Genomic_DNA"/>
</dbReference>
<evidence type="ECO:0000259" key="1">
    <source>
        <dbReference type="Pfam" id="PF00149"/>
    </source>
</evidence>
<dbReference type="Pfam" id="PF00149">
    <property type="entry name" value="Metallophos"/>
    <property type="match status" value="1"/>
</dbReference>
<dbReference type="OrthoDB" id="356681at2"/>
<dbReference type="GO" id="GO:0016787">
    <property type="term" value="F:hydrolase activity"/>
    <property type="evidence" value="ECO:0007669"/>
    <property type="project" value="InterPro"/>
</dbReference>
<name>A0A2G9X171_9HYPH</name>
<evidence type="ECO:0000313" key="2">
    <source>
        <dbReference type="EMBL" id="PIP00654.1"/>
    </source>
</evidence>
<dbReference type="PANTHER" id="PTHR37844:SF2">
    <property type="entry name" value="SER_THR PROTEIN PHOSPHATASE SUPERFAMILY (AFU_ORTHOLOGUE AFUA_1G14840)"/>
    <property type="match status" value="1"/>
</dbReference>
<dbReference type="SUPFAM" id="SSF56300">
    <property type="entry name" value="Metallo-dependent phosphatases"/>
    <property type="match status" value="1"/>
</dbReference>
<accession>A0A2G9X171</accession>
<dbReference type="Gene3D" id="3.60.21.10">
    <property type="match status" value="1"/>
</dbReference>
<comment type="caution">
    <text evidence="2">The sequence shown here is derived from an EMBL/GenBank/DDBJ whole genome shotgun (WGS) entry which is preliminary data.</text>
</comment>
<protein>
    <recommendedName>
        <fullName evidence="1">Calcineurin-like phosphoesterase domain-containing protein</fullName>
    </recommendedName>
</protein>